<dbReference type="Pfam" id="PF00486">
    <property type="entry name" value="Trans_reg_C"/>
    <property type="match status" value="1"/>
</dbReference>
<evidence type="ECO:0000259" key="4">
    <source>
        <dbReference type="PROSITE" id="PS51755"/>
    </source>
</evidence>
<feature type="domain" description="OmpR/PhoB-type" evidence="4">
    <location>
        <begin position="28"/>
        <end position="131"/>
    </location>
</feature>
<dbReference type="OrthoDB" id="7003224at2"/>
<dbReference type="SUPFAM" id="SSF46894">
    <property type="entry name" value="C-terminal effector domain of the bipartite response regulators"/>
    <property type="match status" value="1"/>
</dbReference>
<reference evidence="6" key="1">
    <citation type="submission" date="2014-05" db="EMBL/GenBank/DDBJ databases">
        <title>ATOL: Assembling a taxonomically balanced genome-scale reconstruction of the evolutionary history of the Enterobacteriaceae.</title>
        <authorList>
            <person name="Plunkett G. III"/>
            <person name="Neeno-Eckwall E.C."/>
            <person name="Glasner J.D."/>
            <person name="Perna N.T."/>
        </authorList>
    </citation>
    <scope>NUCLEOTIDE SEQUENCE [LARGE SCALE GENOMIC DNA]</scope>
    <source>
        <strain evidence="6">ATCC 49490</strain>
    </source>
</reference>
<dbReference type="AlphaFoldDB" id="A0A084ZPD8"/>
<keyword evidence="3" id="KW-0472">Membrane</keyword>
<proteinExistence type="predicted"/>
<dbReference type="eggNOG" id="COG3710">
    <property type="taxonomic scope" value="Bacteria"/>
</dbReference>
<feature type="DNA-binding region" description="OmpR/PhoB-type" evidence="2">
    <location>
        <begin position="28"/>
        <end position="131"/>
    </location>
</feature>
<keyword evidence="6" id="KW-1185">Reference proteome</keyword>
<dbReference type="Proteomes" id="UP000028630">
    <property type="component" value="Unassembled WGS sequence"/>
</dbReference>
<evidence type="ECO:0000256" key="1">
    <source>
        <dbReference type="ARBA" id="ARBA00023125"/>
    </source>
</evidence>
<dbReference type="InterPro" id="IPR036388">
    <property type="entry name" value="WH-like_DNA-bd_sf"/>
</dbReference>
<dbReference type="SMART" id="SM00862">
    <property type="entry name" value="Trans_reg_C"/>
    <property type="match status" value="1"/>
</dbReference>
<dbReference type="InterPro" id="IPR016032">
    <property type="entry name" value="Sig_transdc_resp-reg_C-effctor"/>
</dbReference>
<evidence type="ECO:0000256" key="2">
    <source>
        <dbReference type="PROSITE-ProRule" id="PRU01091"/>
    </source>
</evidence>
<dbReference type="EMBL" id="JMTB01000117">
    <property type="protein sequence ID" value="KFB99332.1"/>
    <property type="molecule type" value="Genomic_DNA"/>
</dbReference>
<evidence type="ECO:0000313" key="6">
    <source>
        <dbReference type="Proteomes" id="UP000028630"/>
    </source>
</evidence>
<evidence type="ECO:0000313" key="5">
    <source>
        <dbReference type="EMBL" id="KFB99332.1"/>
    </source>
</evidence>
<keyword evidence="3" id="KW-0812">Transmembrane</keyword>
<dbReference type="InterPro" id="IPR001867">
    <property type="entry name" value="OmpR/PhoB-type_DNA-bd"/>
</dbReference>
<gene>
    <name evidence="5" type="ORF">GTGU_04335</name>
</gene>
<accession>A0A084ZPD8</accession>
<sequence>MNCIFYALLLIQNIAQYSEYLSGGTIMKGYLINNKIEFWPEDNLLVLHADQRVNYNLTAPASRCFLFLLLKAPEIVPQNDIYKAVWEDESILVPPNTLYQNIASIRRGLKTLSQDDNIIITIPKKGFQIPSSINIQEMTLQDAITEITASPTTQSPVRKPVLKSKISALIFSLICVLALTLVFFTLYIPDKAKNNFFASFEFVGKKNGCSFFHNSNTADINWERELTYTGIKLNCDAFPWVYMTSYKYTPSISIIGCNKPFQNKNISCVSFFFREVNENEKK</sequence>
<organism evidence="5 6">
    <name type="scientific">Trabulsiella guamensis ATCC 49490</name>
    <dbReference type="NCBI Taxonomy" id="1005994"/>
    <lineage>
        <taxon>Bacteria</taxon>
        <taxon>Pseudomonadati</taxon>
        <taxon>Pseudomonadota</taxon>
        <taxon>Gammaproteobacteria</taxon>
        <taxon>Enterobacterales</taxon>
        <taxon>Enterobacteriaceae</taxon>
        <taxon>Trabulsiella</taxon>
    </lineage>
</organism>
<evidence type="ECO:0000256" key="3">
    <source>
        <dbReference type="SAM" id="Phobius"/>
    </source>
</evidence>
<dbReference type="GO" id="GO:0000160">
    <property type="term" value="P:phosphorelay signal transduction system"/>
    <property type="evidence" value="ECO:0007669"/>
    <property type="project" value="InterPro"/>
</dbReference>
<dbReference type="Gene3D" id="1.10.10.10">
    <property type="entry name" value="Winged helix-like DNA-binding domain superfamily/Winged helix DNA-binding domain"/>
    <property type="match status" value="1"/>
</dbReference>
<keyword evidence="3" id="KW-1133">Transmembrane helix</keyword>
<keyword evidence="1 2" id="KW-0238">DNA-binding</keyword>
<dbReference type="GO" id="GO:0003677">
    <property type="term" value="F:DNA binding"/>
    <property type="evidence" value="ECO:0007669"/>
    <property type="project" value="UniProtKB-UniRule"/>
</dbReference>
<feature type="transmembrane region" description="Helical" evidence="3">
    <location>
        <begin position="168"/>
        <end position="188"/>
    </location>
</feature>
<comment type="caution">
    <text evidence="5">The sequence shown here is derived from an EMBL/GenBank/DDBJ whole genome shotgun (WGS) entry which is preliminary data.</text>
</comment>
<name>A0A084ZPD8_9ENTR</name>
<dbReference type="PROSITE" id="PS51755">
    <property type="entry name" value="OMPR_PHOB"/>
    <property type="match status" value="1"/>
</dbReference>
<dbReference type="GO" id="GO:0006355">
    <property type="term" value="P:regulation of DNA-templated transcription"/>
    <property type="evidence" value="ECO:0007669"/>
    <property type="project" value="InterPro"/>
</dbReference>
<protein>
    <submittedName>
        <fullName evidence="5">Putative sensory transducer</fullName>
    </submittedName>
</protein>